<name>A0ABS2DVI6_9BURK</name>
<dbReference type="PANTHER" id="PTHR32154">
    <property type="entry name" value="PYRUVATE-FLAVODOXIN OXIDOREDUCTASE-RELATED"/>
    <property type="match status" value="1"/>
</dbReference>
<dbReference type="Pfam" id="PF01558">
    <property type="entry name" value="POR"/>
    <property type="match status" value="1"/>
</dbReference>
<dbReference type="PANTHER" id="PTHR32154:SF0">
    <property type="entry name" value="PYRUVATE-FLAVODOXIN OXIDOREDUCTASE-RELATED"/>
    <property type="match status" value="1"/>
</dbReference>
<accession>A0ABS2DVI6</accession>
<comment type="caution">
    <text evidence="3">The sequence shown here is derived from an EMBL/GenBank/DDBJ whole genome shotgun (WGS) entry which is preliminary data.</text>
</comment>
<gene>
    <name evidence="3" type="ORF">H6A60_12975</name>
</gene>
<dbReference type="Proteomes" id="UP000715095">
    <property type="component" value="Unassembled WGS sequence"/>
</dbReference>
<evidence type="ECO:0000256" key="1">
    <source>
        <dbReference type="ARBA" id="ARBA00023002"/>
    </source>
</evidence>
<evidence type="ECO:0000313" key="4">
    <source>
        <dbReference type="Proteomes" id="UP000715095"/>
    </source>
</evidence>
<dbReference type="InterPro" id="IPR002869">
    <property type="entry name" value="Pyrv_flavodox_OxRed_cen"/>
</dbReference>
<dbReference type="SUPFAM" id="SSF53323">
    <property type="entry name" value="Pyruvate-ferredoxin oxidoreductase, PFOR, domain III"/>
    <property type="match status" value="1"/>
</dbReference>
<keyword evidence="4" id="KW-1185">Reference proteome</keyword>
<evidence type="ECO:0000313" key="3">
    <source>
        <dbReference type="EMBL" id="MBM6705376.1"/>
    </source>
</evidence>
<feature type="domain" description="Pyruvate/ketoisovalerate oxidoreductase catalytic" evidence="2">
    <location>
        <begin position="1"/>
        <end position="82"/>
    </location>
</feature>
<sequence>GYFVYDSKKSGSKTTSHLRFGPKPIEAPYLVSQAGFIGIHAWGILESMDVLTMAREGTTVLLNSPYAVDEVWDKLPDTMQRQVLDKHLDLWT</sequence>
<keyword evidence="1" id="KW-0560">Oxidoreductase</keyword>
<reference evidence="3 4" key="1">
    <citation type="journal article" date="2021" name="Sci. Rep.">
        <title>The distribution of antibiotic resistance genes in chicken gut microbiota commensals.</title>
        <authorList>
            <person name="Juricova H."/>
            <person name="Matiasovicova J."/>
            <person name="Kubasova T."/>
            <person name="Cejkova D."/>
            <person name="Rychlik I."/>
        </authorList>
    </citation>
    <scope>NUCLEOTIDE SEQUENCE [LARGE SCALE GENOMIC DNA]</scope>
    <source>
        <strain evidence="3 4">An829</strain>
    </source>
</reference>
<feature type="non-terminal residue" evidence="3">
    <location>
        <position position="1"/>
    </location>
</feature>
<dbReference type="InterPro" id="IPR019752">
    <property type="entry name" value="Pyrv/ketoisovalerate_OxRed_cat"/>
</dbReference>
<proteinExistence type="predicted"/>
<protein>
    <submittedName>
        <fullName evidence="3">2-oxoacid:acceptor oxidoreductase family protein</fullName>
    </submittedName>
</protein>
<dbReference type="EMBL" id="JACJJC010000412">
    <property type="protein sequence ID" value="MBM6705376.1"/>
    <property type="molecule type" value="Genomic_DNA"/>
</dbReference>
<organism evidence="3 4">
    <name type="scientific">Sutterella massiliensis</name>
    <dbReference type="NCBI Taxonomy" id="1816689"/>
    <lineage>
        <taxon>Bacteria</taxon>
        <taxon>Pseudomonadati</taxon>
        <taxon>Pseudomonadota</taxon>
        <taxon>Betaproteobacteria</taxon>
        <taxon>Burkholderiales</taxon>
        <taxon>Sutterellaceae</taxon>
        <taxon>Sutterella</taxon>
    </lineage>
</organism>
<dbReference type="Gene3D" id="3.40.920.10">
    <property type="entry name" value="Pyruvate-ferredoxin oxidoreductase, PFOR, domain III"/>
    <property type="match status" value="1"/>
</dbReference>
<evidence type="ECO:0000259" key="2">
    <source>
        <dbReference type="Pfam" id="PF01558"/>
    </source>
</evidence>
<feature type="non-terminal residue" evidence="3">
    <location>
        <position position="92"/>
    </location>
</feature>
<dbReference type="InterPro" id="IPR050722">
    <property type="entry name" value="Pyruvate:ferred/Flavod_OxRd"/>
</dbReference>